<dbReference type="AlphaFoldDB" id="A0AAJ0ENB1"/>
<dbReference type="Proteomes" id="UP001243989">
    <property type="component" value="Unassembled WGS sequence"/>
</dbReference>
<reference evidence="1" key="1">
    <citation type="submission" date="2021-06" db="EMBL/GenBank/DDBJ databases">
        <title>Comparative genomics, transcriptomics and evolutionary studies reveal genomic signatures of adaptation to plant cell wall in hemibiotrophic fungi.</title>
        <authorList>
            <consortium name="DOE Joint Genome Institute"/>
            <person name="Baroncelli R."/>
            <person name="Diaz J.F."/>
            <person name="Benocci T."/>
            <person name="Peng M."/>
            <person name="Battaglia E."/>
            <person name="Haridas S."/>
            <person name="Andreopoulos W."/>
            <person name="Labutti K."/>
            <person name="Pangilinan J."/>
            <person name="Floch G.L."/>
            <person name="Makela M.R."/>
            <person name="Henrissat B."/>
            <person name="Grigoriev I.V."/>
            <person name="Crouch J.A."/>
            <person name="De Vries R.P."/>
            <person name="Sukno S.A."/>
            <person name="Thon M.R."/>
        </authorList>
    </citation>
    <scope>NUCLEOTIDE SEQUENCE</scope>
    <source>
        <strain evidence="1">CBS 102054</strain>
    </source>
</reference>
<name>A0AAJ0ENB1_9PEZI</name>
<comment type="caution">
    <text evidence="1">The sequence shown here is derived from an EMBL/GenBank/DDBJ whole genome shotgun (WGS) entry which is preliminary data.</text>
</comment>
<protein>
    <submittedName>
        <fullName evidence="1">Uncharacterized protein</fullName>
    </submittedName>
</protein>
<dbReference type="RefSeq" id="XP_060451458.1">
    <property type="nucleotide sequence ID" value="XM_060587103.1"/>
</dbReference>
<proteinExistence type="predicted"/>
<accession>A0AAJ0ENB1</accession>
<dbReference type="EMBL" id="JAHMHQ010000001">
    <property type="protein sequence ID" value="KAK1655414.1"/>
    <property type="molecule type" value="Genomic_DNA"/>
</dbReference>
<dbReference type="GeneID" id="85471965"/>
<evidence type="ECO:0000313" key="2">
    <source>
        <dbReference type="Proteomes" id="UP001243989"/>
    </source>
</evidence>
<sequence>MTTRTLAVDNGDTEKEVIQIADTQDTWFARVGGDVVELVAISDARDFSMEEELDSWNYYVPEDREVSEWHLYYAFAITWNKERRVAERAGLAKVYQRAFDVASFHPGKTWKEITLG</sequence>
<evidence type="ECO:0000313" key="1">
    <source>
        <dbReference type="EMBL" id="KAK1655414.1"/>
    </source>
</evidence>
<gene>
    <name evidence="1" type="ORF">BDP81DRAFT_388347</name>
</gene>
<keyword evidence="2" id="KW-1185">Reference proteome</keyword>
<organism evidence="1 2">
    <name type="scientific">Colletotrichum phormii</name>
    <dbReference type="NCBI Taxonomy" id="359342"/>
    <lineage>
        <taxon>Eukaryota</taxon>
        <taxon>Fungi</taxon>
        <taxon>Dikarya</taxon>
        <taxon>Ascomycota</taxon>
        <taxon>Pezizomycotina</taxon>
        <taxon>Sordariomycetes</taxon>
        <taxon>Hypocreomycetidae</taxon>
        <taxon>Glomerellales</taxon>
        <taxon>Glomerellaceae</taxon>
        <taxon>Colletotrichum</taxon>
        <taxon>Colletotrichum acutatum species complex</taxon>
    </lineage>
</organism>